<dbReference type="InterPro" id="IPR027883">
    <property type="entry name" value="Redic1-like"/>
</dbReference>
<dbReference type="RefSeq" id="XP_027587786.1">
    <property type="nucleotide sequence ID" value="XM_027731985.2"/>
</dbReference>
<sequence length="785" mass="87850">MASGSSLYGNMVGRGGAAATRVSLPPHQLLCLVFCILPFWLCVPAPPFPSSLLAWGHGEQLPWCSQGGGDPAGGPCGPAGGLQTISVVAIAPTSSPPSLPPQQQKMNWVGGSRSRIILKQERRKQKEYFEKKKLKSKMKLLEVSSPKSSAVSLDLLNLYVVNQISTKKDNTENVRKPVHVDIIEDVKKLPGRHNLELPTSPLHTQHKSNLDDLQNRLQKQVLESRRQHLSEKVKYQHNGFQSSNCTQLPEEKFNTNLMGDIWEQTYEEKLQKQPGNSPDQDSWNTKPPSQCIFRKSDTVLQELFEPFHRLDPMNSARKNPVIMTSNESENCEGIKAPVFDFVKETAELKAPQVGSGCSFLALFEDESQPIHNNPSTKHFNLFVNQSSTDIFFIHSDVRNQMTDRNYPYNTRKAYPAINKKKSSVDRHLEGIFTTPELVFLKSNNDSSASYKETSGLHKTDLQNFNGGQHYFIPCEKKEKHANLEKIETFAYHHDQQINLKENVQNYSRKKRDDESMKETAWRQNQLFGFEEFTIAREKESKFGASSNLHEMEKNMESPLSSQSYSYSPRQTESYLSCSPDTCEEEDTAKKTEYLNEQSLKTHDANLSASREAPKSFHTRTVLLQPSSNLAREEANILQDKGLIFCTIEDKNKNHAAPSEGSSAHRALKREHVTRSTRCDVWSQTDRSVTEVEKTDVATQCGTLRVCNCGGSLPAARSPVGVPPPRTAGTAGKDELPAQEIPEPAGAGSAAGTAALPSEAEYLSLAGKRTLEVLNYIDKMKERDKQ</sequence>
<reference evidence="3" key="1">
    <citation type="submission" date="2025-08" db="UniProtKB">
        <authorList>
            <consortium name="RefSeq"/>
        </authorList>
    </citation>
    <scope>IDENTIFICATION</scope>
    <source>
        <tissue evidence="3">Muscle</tissue>
    </source>
</reference>
<evidence type="ECO:0000313" key="2">
    <source>
        <dbReference type="Proteomes" id="UP000504627"/>
    </source>
</evidence>
<gene>
    <name evidence="3" type="primary">CUNH12orf40</name>
</gene>
<protein>
    <submittedName>
        <fullName evidence="3">Uncharacterized protein C12orf40 homolog isoform X1</fullName>
    </submittedName>
</protein>
<dbReference type="Pfam" id="PF15089">
    <property type="entry name" value="Redic1-like"/>
    <property type="match status" value="1"/>
</dbReference>
<dbReference type="AlphaFoldDB" id="A0A6J2HK52"/>
<proteinExistence type="predicted"/>
<dbReference type="GeneID" id="113993639"/>
<dbReference type="PANTHER" id="PTHR35158">
    <property type="entry name" value="CDNA SEQUENCE CN725425"/>
    <property type="match status" value="1"/>
</dbReference>
<dbReference type="PANTHER" id="PTHR35158:SF1">
    <property type="entry name" value="CDNA SEQUENCE CN725425"/>
    <property type="match status" value="1"/>
</dbReference>
<name>A0A6J2HK52_9PASS</name>
<evidence type="ECO:0000313" key="3">
    <source>
        <dbReference type="RefSeq" id="XP_027587786.1"/>
    </source>
</evidence>
<dbReference type="CTD" id="283461"/>
<dbReference type="InParanoid" id="A0A6J2HK52"/>
<dbReference type="Proteomes" id="UP000504627">
    <property type="component" value="Unplaced"/>
</dbReference>
<accession>A0A6J2HK52</accession>
<keyword evidence="2" id="KW-1185">Reference proteome</keyword>
<feature type="region of interest" description="Disordered" evidence="1">
    <location>
        <begin position="717"/>
        <end position="752"/>
    </location>
</feature>
<organism evidence="2 3">
    <name type="scientific">Pipra filicauda</name>
    <name type="common">Wire-tailed manakin</name>
    <dbReference type="NCBI Taxonomy" id="649802"/>
    <lineage>
        <taxon>Eukaryota</taxon>
        <taxon>Metazoa</taxon>
        <taxon>Chordata</taxon>
        <taxon>Craniata</taxon>
        <taxon>Vertebrata</taxon>
        <taxon>Euteleostomi</taxon>
        <taxon>Archelosauria</taxon>
        <taxon>Archosauria</taxon>
        <taxon>Dinosauria</taxon>
        <taxon>Saurischia</taxon>
        <taxon>Theropoda</taxon>
        <taxon>Coelurosauria</taxon>
        <taxon>Aves</taxon>
        <taxon>Neognathae</taxon>
        <taxon>Neoaves</taxon>
        <taxon>Telluraves</taxon>
        <taxon>Australaves</taxon>
        <taxon>Passeriformes</taxon>
        <taxon>Pipridae</taxon>
        <taxon>Pipra</taxon>
    </lineage>
</organism>
<evidence type="ECO:0000256" key="1">
    <source>
        <dbReference type="SAM" id="MobiDB-lite"/>
    </source>
</evidence>